<dbReference type="GO" id="GO:0005385">
    <property type="term" value="F:zinc ion transmembrane transporter activity"/>
    <property type="evidence" value="ECO:0007669"/>
    <property type="project" value="TreeGrafter"/>
</dbReference>
<name>A0A4R2S4I8_9FIRM</name>
<feature type="transmembrane region" description="Helical" evidence="5">
    <location>
        <begin position="6"/>
        <end position="29"/>
    </location>
</feature>
<comment type="caution">
    <text evidence="6">The sequence shown here is derived from an EMBL/GenBank/DDBJ whole genome shotgun (WGS) entry which is preliminary data.</text>
</comment>
<sequence length="243" mass="25331">MSTLGSLLLVSGMAGLATTAGALAVLLWGHLGRRSLSALLGFASGVMVAVVAFDLWPTAWRWGGAMVCFWGAVAGVLLLMVADWGLSYRSGGESSTGQDLRRMGILIAVGISLHDFPEGMAIAAGAAAEAHLGWLVALAIGLHNIPEGIATALPLRMSLMPRRQILGLTTVMACFTPLGTLLGYGMLKIRPDGIALLLALAGGAMAYLVVGELWPQARREHRRWALAGGAMGCVGMVLATMMH</sequence>
<keyword evidence="2 5" id="KW-0812">Transmembrane</keyword>
<feature type="transmembrane region" description="Helical" evidence="5">
    <location>
        <begin position="193"/>
        <end position="211"/>
    </location>
</feature>
<gene>
    <name evidence="6" type="ORF">EDD73_105169</name>
</gene>
<dbReference type="PANTHER" id="PTHR11040">
    <property type="entry name" value="ZINC/IRON TRANSPORTER"/>
    <property type="match status" value="1"/>
</dbReference>
<feature type="transmembrane region" description="Helical" evidence="5">
    <location>
        <begin position="223"/>
        <end position="242"/>
    </location>
</feature>
<evidence type="ECO:0000256" key="5">
    <source>
        <dbReference type="SAM" id="Phobius"/>
    </source>
</evidence>
<evidence type="ECO:0000256" key="2">
    <source>
        <dbReference type="ARBA" id="ARBA00022692"/>
    </source>
</evidence>
<evidence type="ECO:0000313" key="7">
    <source>
        <dbReference type="Proteomes" id="UP000294813"/>
    </source>
</evidence>
<proteinExistence type="predicted"/>
<feature type="transmembrane region" description="Helical" evidence="5">
    <location>
        <begin position="36"/>
        <end position="56"/>
    </location>
</feature>
<dbReference type="InterPro" id="IPR003689">
    <property type="entry name" value="ZIP"/>
</dbReference>
<feature type="transmembrane region" description="Helical" evidence="5">
    <location>
        <begin position="62"/>
        <end position="82"/>
    </location>
</feature>
<accession>A0A4R2S4I8</accession>
<dbReference type="GO" id="GO:0016020">
    <property type="term" value="C:membrane"/>
    <property type="evidence" value="ECO:0007669"/>
    <property type="project" value="UniProtKB-SubCell"/>
</dbReference>
<dbReference type="Proteomes" id="UP000294813">
    <property type="component" value="Unassembled WGS sequence"/>
</dbReference>
<evidence type="ECO:0000256" key="1">
    <source>
        <dbReference type="ARBA" id="ARBA00004141"/>
    </source>
</evidence>
<protein>
    <submittedName>
        <fullName evidence="6">ZIP family zinc transporter</fullName>
    </submittedName>
</protein>
<keyword evidence="3 5" id="KW-1133">Transmembrane helix</keyword>
<keyword evidence="4 5" id="KW-0472">Membrane</keyword>
<comment type="subcellular location">
    <subcellularLocation>
        <location evidence="1">Membrane</location>
        <topology evidence="1">Multi-pass membrane protein</topology>
    </subcellularLocation>
</comment>
<dbReference type="AlphaFoldDB" id="A0A4R2S4I8"/>
<evidence type="ECO:0000313" key="6">
    <source>
        <dbReference type="EMBL" id="TCP67271.1"/>
    </source>
</evidence>
<feature type="transmembrane region" description="Helical" evidence="5">
    <location>
        <begin position="165"/>
        <end position="187"/>
    </location>
</feature>
<dbReference type="RefSeq" id="WP_131918522.1">
    <property type="nucleotide sequence ID" value="NZ_JAOQNU010000005.1"/>
</dbReference>
<evidence type="ECO:0000256" key="4">
    <source>
        <dbReference type="ARBA" id="ARBA00023136"/>
    </source>
</evidence>
<dbReference type="PANTHER" id="PTHR11040:SF205">
    <property type="entry name" value="ZINC TRANSPORTER ZUPT"/>
    <property type="match status" value="1"/>
</dbReference>
<dbReference type="OrthoDB" id="9787346at2"/>
<evidence type="ECO:0000256" key="3">
    <source>
        <dbReference type="ARBA" id="ARBA00022989"/>
    </source>
</evidence>
<organism evidence="6 7">
    <name type="scientific">Heliophilum fasciatum</name>
    <dbReference type="NCBI Taxonomy" id="35700"/>
    <lineage>
        <taxon>Bacteria</taxon>
        <taxon>Bacillati</taxon>
        <taxon>Bacillota</taxon>
        <taxon>Clostridia</taxon>
        <taxon>Eubacteriales</taxon>
        <taxon>Heliobacteriaceae</taxon>
        <taxon>Heliophilum</taxon>
    </lineage>
</organism>
<dbReference type="EMBL" id="SLXT01000005">
    <property type="protein sequence ID" value="TCP67271.1"/>
    <property type="molecule type" value="Genomic_DNA"/>
</dbReference>
<dbReference type="Pfam" id="PF02535">
    <property type="entry name" value="Zip"/>
    <property type="match status" value="1"/>
</dbReference>
<reference evidence="6 7" key="1">
    <citation type="submission" date="2019-03" db="EMBL/GenBank/DDBJ databases">
        <title>Genomic Encyclopedia of Type Strains, Phase IV (KMG-IV): sequencing the most valuable type-strain genomes for metagenomic binning, comparative biology and taxonomic classification.</title>
        <authorList>
            <person name="Goeker M."/>
        </authorList>
    </citation>
    <scope>NUCLEOTIDE SEQUENCE [LARGE SCALE GENOMIC DNA]</scope>
    <source>
        <strain evidence="6 7">DSM 11170</strain>
    </source>
</reference>
<keyword evidence="7" id="KW-1185">Reference proteome</keyword>